<dbReference type="OrthoDB" id="852988at2"/>
<evidence type="ECO:0000313" key="2">
    <source>
        <dbReference type="EMBL" id="SIQ67358.1"/>
    </source>
</evidence>
<keyword evidence="1" id="KW-1133">Transmembrane helix</keyword>
<protein>
    <submittedName>
        <fullName evidence="2">Uncharacterized protein</fullName>
    </submittedName>
</protein>
<keyword evidence="1" id="KW-0472">Membrane</keyword>
<accession>A0A1N6UNV6</accession>
<proteinExistence type="predicted"/>
<organism evidence="2 3">
    <name type="scientific">Pontibacter lucknowensis</name>
    <dbReference type="NCBI Taxonomy" id="1077936"/>
    <lineage>
        <taxon>Bacteria</taxon>
        <taxon>Pseudomonadati</taxon>
        <taxon>Bacteroidota</taxon>
        <taxon>Cytophagia</taxon>
        <taxon>Cytophagales</taxon>
        <taxon>Hymenobacteraceae</taxon>
        <taxon>Pontibacter</taxon>
    </lineage>
</organism>
<evidence type="ECO:0000313" key="3">
    <source>
        <dbReference type="Proteomes" id="UP000185924"/>
    </source>
</evidence>
<gene>
    <name evidence="2" type="ORF">SAMN05421545_0990</name>
</gene>
<reference evidence="3" key="1">
    <citation type="submission" date="2017-01" db="EMBL/GenBank/DDBJ databases">
        <authorList>
            <person name="Varghese N."/>
            <person name="Submissions S."/>
        </authorList>
    </citation>
    <scope>NUCLEOTIDE SEQUENCE [LARGE SCALE GENOMIC DNA]</scope>
    <source>
        <strain evidence="3">DM9</strain>
    </source>
</reference>
<keyword evidence="1" id="KW-0812">Transmembrane</keyword>
<dbReference type="EMBL" id="FTNM01000001">
    <property type="protein sequence ID" value="SIQ67358.1"/>
    <property type="molecule type" value="Genomic_DNA"/>
</dbReference>
<feature type="transmembrane region" description="Helical" evidence="1">
    <location>
        <begin position="129"/>
        <end position="149"/>
    </location>
</feature>
<evidence type="ECO:0000256" key="1">
    <source>
        <dbReference type="SAM" id="Phobius"/>
    </source>
</evidence>
<feature type="transmembrane region" description="Helical" evidence="1">
    <location>
        <begin position="35"/>
        <end position="52"/>
    </location>
</feature>
<dbReference type="RefSeq" id="WP_007656793.1">
    <property type="nucleotide sequence ID" value="NZ_FTNM01000001.1"/>
</dbReference>
<dbReference type="AlphaFoldDB" id="A0A1N6UNV6"/>
<dbReference type="Proteomes" id="UP000185924">
    <property type="component" value="Unassembled WGS sequence"/>
</dbReference>
<name>A0A1N6UNV6_9BACT</name>
<sequence length="150" mass="16477">MTRYLLLFLTGFAHALLILLYTDLTGDEALFYRKMGLMAAVPLFAFSSWLTLFSMRLGALVSLPSLLVLIYWNLRTAEHSMGQDTVFDSAIAITHLVAGLLAMVTLMTSLRYVFKSKIPWGRGTSSPGLVLKLLLAAIPVTLGAAYVLYA</sequence>
<keyword evidence="3" id="KW-1185">Reference proteome</keyword>
<feature type="transmembrane region" description="Helical" evidence="1">
    <location>
        <begin position="86"/>
        <end position="108"/>
    </location>
</feature>
<feature type="transmembrane region" description="Helical" evidence="1">
    <location>
        <begin position="57"/>
        <end position="74"/>
    </location>
</feature>
<dbReference type="STRING" id="1077936.SAMN05421545_0990"/>